<name>X0XYB8_9ZZZZ</name>
<evidence type="ECO:0000313" key="1">
    <source>
        <dbReference type="EMBL" id="GAG48355.1"/>
    </source>
</evidence>
<dbReference type="EMBL" id="BARS01058429">
    <property type="protein sequence ID" value="GAG48355.1"/>
    <property type="molecule type" value="Genomic_DNA"/>
</dbReference>
<sequence>FDNNAFELIVKKTTEAEDIRVGLHLMRESANIAENSSSRKIILEHAKEAITKVNQFTIKKSTDLTEDERTILDIIKKNSEKKIGDLYLIYKEQGGKLVYKS</sequence>
<dbReference type="AlphaFoldDB" id="X0XYB8"/>
<dbReference type="Gene3D" id="1.10.8.60">
    <property type="match status" value="1"/>
</dbReference>
<feature type="non-terminal residue" evidence="1">
    <location>
        <position position="101"/>
    </location>
</feature>
<proteinExistence type="predicted"/>
<gene>
    <name evidence="1" type="ORF">S01H1_85213</name>
</gene>
<reference evidence="1" key="1">
    <citation type="journal article" date="2014" name="Front. Microbiol.">
        <title>High frequency of phylogenetically diverse reductive dehalogenase-homologous genes in deep subseafloor sedimentary metagenomes.</title>
        <authorList>
            <person name="Kawai M."/>
            <person name="Futagami T."/>
            <person name="Toyoda A."/>
            <person name="Takaki Y."/>
            <person name="Nishi S."/>
            <person name="Hori S."/>
            <person name="Arai W."/>
            <person name="Tsubouchi T."/>
            <person name="Morono Y."/>
            <person name="Uchiyama I."/>
            <person name="Ito T."/>
            <person name="Fujiyama A."/>
            <person name="Inagaki F."/>
            <person name="Takami H."/>
        </authorList>
    </citation>
    <scope>NUCLEOTIDE SEQUENCE</scope>
    <source>
        <strain evidence="1">Expedition CK06-06</strain>
    </source>
</reference>
<feature type="non-terminal residue" evidence="1">
    <location>
        <position position="1"/>
    </location>
</feature>
<organism evidence="1">
    <name type="scientific">marine sediment metagenome</name>
    <dbReference type="NCBI Taxonomy" id="412755"/>
    <lineage>
        <taxon>unclassified sequences</taxon>
        <taxon>metagenomes</taxon>
        <taxon>ecological metagenomes</taxon>
    </lineage>
</organism>
<protein>
    <submittedName>
        <fullName evidence="1">Uncharacterized protein</fullName>
    </submittedName>
</protein>
<accession>X0XYB8</accession>
<comment type="caution">
    <text evidence="1">The sequence shown here is derived from an EMBL/GenBank/DDBJ whole genome shotgun (WGS) entry which is preliminary data.</text>
</comment>